<dbReference type="GO" id="GO:0008270">
    <property type="term" value="F:zinc ion binding"/>
    <property type="evidence" value="ECO:0007669"/>
    <property type="project" value="InterPro"/>
</dbReference>
<dbReference type="AlphaFoldDB" id="A0A4S4N148"/>
<evidence type="ECO:0000313" key="5">
    <source>
        <dbReference type="EMBL" id="THH31717.1"/>
    </source>
</evidence>
<dbReference type="Proteomes" id="UP000308730">
    <property type="component" value="Unassembled WGS sequence"/>
</dbReference>
<evidence type="ECO:0000256" key="1">
    <source>
        <dbReference type="ARBA" id="ARBA00004123"/>
    </source>
</evidence>
<sequence length="459" mass="50116">MSLAAGPSHAANEPNGNLLNDKNFKRKFQDAMQNLDEAVGPMEPLSSNQPPSKKPRVGRSLYATLAKYGIKREAKPEAPSDKLDSLSKTAPHLAAIIARTTSRARKALPLRFGYPPPTAPSISSAPSTSLPGISSESEYRPSSTTSFLTRLATFKLTTYANKPPAIDAVSASKCGWVNNGKDRLVCGICHVSWVVGGNQGMSRDAANALVEKQRQSLVDMHKDGCPWKTRQCDPSIYRVPLYAPVAMARELKSRAEKMDQVLQGVEIRHPMTASQVQSLLSTVKAVKQPSFSFSFDEPPLSVDGDTVMRDEPTALEPSPELSESAVLTALFGWSIVPPSDNFKSELCCPSDTSPPRPHHHHTKRVARELTRSIVPLQAKLLPSWRNIPISLCTVALRLYTVLGQKQTRYYLAQLYSMPKTDWSLGIHVSAAIRRPAHSEPLSGVSNAWQNSQSATATTT</sequence>
<evidence type="ECO:0000259" key="4">
    <source>
        <dbReference type="Pfam" id="PF07967"/>
    </source>
</evidence>
<proteinExistence type="predicted"/>
<protein>
    <recommendedName>
        <fullName evidence="4">C3HC-type domain-containing protein</fullName>
    </recommendedName>
</protein>
<feature type="compositionally biased region" description="Polar residues" evidence="3">
    <location>
        <begin position="443"/>
        <end position="459"/>
    </location>
</feature>
<dbReference type="EMBL" id="SGPM01000039">
    <property type="protein sequence ID" value="THH31717.1"/>
    <property type="molecule type" value="Genomic_DNA"/>
</dbReference>
<dbReference type="GO" id="GO:0005634">
    <property type="term" value="C:nucleus"/>
    <property type="evidence" value="ECO:0007669"/>
    <property type="project" value="UniProtKB-SubCell"/>
</dbReference>
<evidence type="ECO:0000256" key="3">
    <source>
        <dbReference type="SAM" id="MobiDB-lite"/>
    </source>
</evidence>
<name>A0A4S4N148_9APHY</name>
<dbReference type="PANTHER" id="PTHR15835:SF6">
    <property type="entry name" value="ZINC FINGER C3HC-TYPE PROTEIN 1"/>
    <property type="match status" value="1"/>
</dbReference>
<keyword evidence="6" id="KW-1185">Reference proteome</keyword>
<keyword evidence="2" id="KW-0539">Nucleus</keyword>
<dbReference type="Pfam" id="PF07967">
    <property type="entry name" value="zf-C3HC"/>
    <property type="match status" value="1"/>
</dbReference>
<evidence type="ECO:0000256" key="2">
    <source>
        <dbReference type="ARBA" id="ARBA00023242"/>
    </source>
</evidence>
<feature type="compositionally biased region" description="Low complexity" evidence="3">
    <location>
        <begin position="120"/>
        <end position="129"/>
    </location>
</feature>
<dbReference type="PANTHER" id="PTHR15835">
    <property type="entry name" value="NUCLEAR-INTERACTING PARTNER OF ALK"/>
    <property type="match status" value="1"/>
</dbReference>
<gene>
    <name evidence="5" type="ORF">EUX98_g2483</name>
</gene>
<comment type="subcellular location">
    <subcellularLocation>
        <location evidence="1">Nucleus</location>
    </subcellularLocation>
</comment>
<feature type="domain" description="C3HC-type" evidence="4">
    <location>
        <begin position="141"/>
        <end position="259"/>
    </location>
</feature>
<feature type="compositionally biased region" description="Polar residues" evidence="3">
    <location>
        <begin position="130"/>
        <end position="140"/>
    </location>
</feature>
<feature type="region of interest" description="Disordered" evidence="3">
    <location>
        <begin position="1"/>
        <end position="58"/>
    </location>
</feature>
<dbReference type="InterPro" id="IPR012935">
    <property type="entry name" value="NuBaID_N"/>
</dbReference>
<comment type="caution">
    <text evidence="5">The sequence shown here is derived from an EMBL/GenBank/DDBJ whole genome shotgun (WGS) entry which is preliminary data.</text>
</comment>
<accession>A0A4S4N148</accession>
<evidence type="ECO:0000313" key="6">
    <source>
        <dbReference type="Proteomes" id="UP000308730"/>
    </source>
</evidence>
<organism evidence="5 6">
    <name type="scientific">Antrodiella citrinella</name>
    <dbReference type="NCBI Taxonomy" id="2447956"/>
    <lineage>
        <taxon>Eukaryota</taxon>
        <taxon>Fungi</taxon>
        <taxon>Dikarya</taxon>
        <taxon>Basidiomycota</taxon>
        <taxon>Agaricomycotina</taxon>
        <taxon>Agaricomycetes</taxon>
        <taxon>Polyporales</taxon>
        <taxon>Steccherinaceae</taxon>
        <taxon>Antrodiella</taxon>
    </lineage>
</organism>
<feature type="region of interest" description="Disordered" evidence="3">
    <location>
        <begin position="440"/>
        <end position="459"/>
    </location>
</feature>
<feature type="region of interest" description="Disordered" evidence="3">
    <location>
        <begin position="116"/>
        <end position="140"/>
    </location>
</feature>
<reference evidence="5 6" key="1">
    <citation type="submission" date="2019-02" db="EMBL/GenBank/DDBJ databases">
        <title>Genome sequencing of the rare red list fungi Antrodiella citrinella (Flaviporus citrinellus).</title>
        <authorList>
            <person name="Buettner E."/>
            <person name="Kellner H."/>
        </authorList>
    </citation>
    <scope>NUCLEOTIDE SEQUENCE [LARGE SCALE GENOMIC DNA]</scope>
    <source>
        <strain evidence="5 6">DSM 108506</strain>
    </source>
</reference>
<dbReference type="OrthoDB" id="2592092at2759"/>